<evidence type="ECO:0008006" key="3">
    <source>
        <dbReference type="Google" id="ProtNLM"/>
    </source>
</evidence>
<evidence type="ECO:0000313" key="2">
    <source>
        <dbReference type="Proteomes" id="UP000215616"/>
    </source>
</evidence>
<protein>
    <recommendedName>
        <fullName evidence="3">Polysaccharide biosynthesis protein</fullName>
    </recommendedName>
</protein>
<name>A0A258CXW0_CAUVI</name>
<dbReference type="AlphaFoldDB" id="A0A258CXW0"/>
<gene>
    <name evidence="1" type="ORF">B7Z12_16355</name>
</gene>
<evidence type="ECO:0000313" key="1">
    <source>
        <dbReference type="EMBL" id="OYX00308.1"/>
    </source>
</evidence>
<dbReference type="Proteomes" id="UP000215616">
    <property type="component" value="Unassembled WGS sequence"/>
</dbReference>
<comment type="caution">
    <text evidence="1">The sequence shown here is derived from an EMBL/GenBank/DDBJ whole genome shotgun (WGS) entry which is preliminary data.</text>
</comment>
<feature type="non-terminal residue" evidence="1">
    <location>
        <position position="76"/>
    </location>
</feature>
<organism evidence="1 2">
    <name type="scientific">Caulobacter vibrioides</name>
    <name type="common">Caulobacter crescentus</name>
    <dbReference type="NCBI Taxonomy" id="155892"/>
    <lineage>
        <taxon>Bacteria</taxon>
        <taxon>Pseudomonadati</taxon>
        <taxon>Pseudomonadota</taxon>
        <taxon>Alphaproteobacteria</taxon>
        <taxon>Caulobacterales</taxon>
        <taxon>Caulobacteraceae</taxon>
        <taxon>Caulobacter</taxon>
    </lineage>
</organism>
<proteinExistence type="predicted"/>
<dbReference type="EMBL" id="NCDQ01000322">
    <property type="protein sequence ID" value="OYX00308.1"/>
    <property type="molecule type" value="Genomic_DNA"/>
</dbReference>
<accession>A0A258CXW0</accession>
<sequence length="76" mass="8247">MSRYLISALEQAVWSLLNFGVNLLLIRFIAPDQYGGFVCWASCGFVLSSGQHALTICHLQVLGPGEGVDPARLPVE</sequence>
<reference evidence="1 2" key="1">
    <citation type="submission" date="2017-03" db="EMBL/GenBank/DDBJ databases">
        <title>Lifting the veil on microbial sulfur biogeochemistry in mining wastewaters.</title>
        <authorList>
            <person name="Kantor R.S."/>
            <person name="Colenbrander Nelson T."/>
            <person name="Marshall S."/>
            <person name="Bennett D."/>
            <person name="Apte S."/>
            <person name="Camacho D."/>
            <person name="Thomas B.C."/>
            <person name="Warren L.A."/>
            <person name="Banfield J.F."/>
        </authorList>
    </citation>
    <scope>NUCLEOTIDE SEQUENCE [LARGE SCALE GENOMIC DNA]</scope>
    <source>
        <strain evidence="1">32-67-7</strain>
    </source>
</reference>